<name>A0AAD6ST90_9AGAR</name>
<dbReference type="Proteomes" id="UP001218188">
    <property type="component" value="Unassembled WGS sequence"/>
</dbReference>
<dbReference type="Pfam" id="PF20414">
    <property type="entry name" value="DUF6698"/>
    <property type="match status" value="1"/>
</dbReference>
<protein>
    <submittedName>
        <fullName evidence="2">Uncharacterized protein</fullName>
    </submittedName>
</protein>
<keyword evidence="3" id="KW-1185">Reference proteome</keyword>
<dbReference type="EMBL" id="JARJCM010000076">
    <property type="protein sequence ID" value="KAJ7032118.1"/>
    <property type="molecule type" value="Genomic_DNA"/>
</dbReference>
<organism evidence="2 3">
    <name type="scientific">Mycena alexandri</name>
    <dbReference type="NCBI Taxonomy" id="1745969"/>
    <lineage>
        <taxon>Eukaryota</taxon>
        <taxon>Fungi</taxon>
        <taxon>Dikarya</taxon>
        <taxon>Basidiomycota</taxon>
        <taxon>Agaricomycotina</taxon>
        <taxon>Agaricomycetes</taxon>
        <taxon>Agaricomycetidae</taxon>
        <taxon>Agaricales</taxon>
        <taxon>Marasmiineae</taxon>
        <taxon>Mycenaceae</taxon>
        <taxon>Mycena</taxon>
    </lineage>
</organism>
<feature type="compositionally biased region" description="Acidic residues" evidence="1">
    <location>
        <begin position="114"/>
        <end position="123"/>
    </location>
</feature>
<accession>A0AAD6ST90</accession>
<gene>
    <name evidence="2" type="ORF">C8F04DRAFT_1262283</name>
</gene>
<dbReference type="InterPro" id="IPR046521">
    <property type="entry name" value="DUF6698"/>
</dbReference>
<proteinExistence type="predicted"/>
<comment type="caution">
    <text evidence="2">The sequence shown here is derived from an EMBL/GenBank/DDBJ whole genome shotgun (WGS) entry which is preliminary data.</text>
</comment>
<reference evidence="2" key="1">
    <citation type="submission" date="2023-03" db="EMBL/GenBank/DDBJ databases">
        <title>Massive genome expansion in bonnet fungi (Mycena s.s.) driven by repeated elements and novel gene families across ecological guilds.</title>
        <authorList>
            <consortium name="Lawrence Berkeley National Laboratory"/>
            <person name="Harder C.B."/>
            <person name="Miyauchi S."/>
            <person name="Viragh M."/>
            <person name="Kuo A."/>
            <person name="Thoen E."/>
            <person name="Andreopoulos B."/>
            <person name="Lu D."/>
            <person name="Skrede I."/>
            <person name="Drula E."/>
            <person name="Henrissat B."/>
            <person name="Morin E."/>
            <person name="Kohler A."/>
            <person name="Barry K."/>
            <person name="LaButti K."/>
            <person name="Morin E."/>
            <person name="Salamov A."/>
            <person name="Lipzen A."/>
            <person name="Mereny Z."/>
            <person name="Hegedus B."/>
            <person name="Baldrian P."/>
            <person name="Stursova M."/>
            <person name="Weitz H."/>
            <person name="Taylor A."/>
            <person name="Grigoriev I.V."/>
            <person name="Nagy L.G."/>
            <person name="Martin F."/>
            <person name="Kauserud H."/>
        </authorList>
    </citation>
    <scope>NUCLEOTIDE SEQUENCE</scope>
    <source>
        <strain evidence="2">CBHHK200</strain>
    </source>
</reference>
<feature type="region of interest" description="Disordered" evidence="1">
    <location>
        <begin position="103"/>
        <end position="123"/>
    </location>
</feature>
<dbReference type="AlphaFoldDB" id="A0AAD6ST90"/>
<sequence>MPVIKGIGRWSARVAAPVTRHIWTSPSSAFDGAEKLKMICNARAHGQFTVIPPMIAYACCQARTMLSKSEWTRKDGKYSYESLFNTVIIKLFENTTAPRTVDTLRGVPRTGADASDDEDEDSEAFTIAARSAASSESDSA</sequence>
<evidence type="ECO:0000313" key="2">
    <source>
        <dbReference type="EMBL" id="KAJ7032118.1"/>
    </source>
</evidence>
<evidence type="ECO:0000313" key="3">
    <source>
        <dbReference type="Proteomes" id="UP001218188"/>
    </source>
</evidence>
<evidence type="ECO:0000256" key="1">
    <source>
        <dbReference type="SAM" id="MobiDB-lite"/>
    </source>
</evidence>